<reference evidence="9 10" key="1">
    <citation type="submission" date="2024-02" db="EMBL/GenBank/DDBJ databases">
        <title>First report Erwinia aphidicola in onion in Chile.</title>
        <authorList>
            <person name="Valenzuela M."/>
            <person name="Pena M."/>
            <person name="Dutta B."/>
        </authorList>
    </citation>
    <scope>NUCLEOTIDE SEQUENCE [LARGE SCALE GENOMIC DNA]</scope>
    <source>
        <strain evidence="9 10">QCJ3A</strain>
    </source>
</reference>
<sequence>MINRVQTLCAAAVSASLLLPAAPVVAAPSVSVGFSPEGSAEQLVLSTINNARESIRLMGYSFTAPEVVKALMAAKRRGVDVRVVLDERGNDNRSGQAAISLLYGADVPVRTVSTFKIMHDKVIVTDGRNVETGSYNFSRSAARNNSENALLLQDMPAVAQQYLTHWQSRWDMGTDWLPSH</sequence>
<keyword evidence="4" id="KW-0378">Hydrolase</keyword>
<dbReference type="PROSITE" id="PS50035">
    <property type="entry name" value="PLD"/>
    <property type="match status" value="1"/>
</dbReference>
<evidence type="ECO:0000256" key="1">
    <source>
        <dbReference type="ARBA" id="ARBA00000798"/>
    </source>
</evidence>
<dbReference type="CDD" id="cd09170">
    <property type="entry name" value="PLDc_Nuc"/>
    <property type="match status" value="1"/>
</dbReference>
<proteinExistence type="inferred from homology"/>
<evidence type="ECO:0000313" key="9">
    <source>
        <dbReference type="EMBL" id="MEI2684196.1"/>
    </source>
</evidence>
<comment type="catalytic activity">
    <reaction evidence="1">
        <text>a 1,2-diacyl-sn-glycero-3-phosphocholine + H2O = a 1,2-diacyl-sn-glycero-3-phosphate + choline + H(+)</text>
        <dbReference type="Rhea" id="RHEA:14445"/>
        <dbReference type="ChEBI" id="CHEBI:15354"/>
        <dbReference type="ChEBI" id="CHEBI:15377"/>
        <dbReference type="ChEBI" id="CHEBI:15378"/>
        <dbReference type="ChEBI" id="CHEBI:57643"/>
        <dbReference type="ChEBI" id="CHEBI:58608"/>
        <dbReference type="EC" id="3.1.4.4"/>
    </reaction>
</comment>
<evidence type="ECO:0000256" key="6">
    <source>
        <dbReference type="ARBA" id="ARBA00023098"/>
    </source>
</evidence>
<protein>
    <recommendedName>
        <fullName evidence="3">phospholipase D</fullName>
        <ecNumber evidence="3">3.1.4.4</ecNumber>
    </recommendedName>
</protein>
<dbReference type="RefSeq" id="WP_336203776.1">
    <property type="nucleotide sequence ID" value="NZ_JBANEI010000022.1"/>
</dbReference>
<dbReference type="InterPro" id="IPR051406">
    <property type="entry name" value="PLD_domain"/>
</dbReference>
<feature type="chain" id="PRO_5045609511" description="phospholipase D" evidence="7">
    <location>
        <begin position="27"/>
        <end position="180"/>
    </location>
</feature>
<feature type="domain" description="PLD phosphodiesterase" evidence="8">
    <location>
        <begin position="114"/>
        <end position="141"/>
    </location>
</feature>
<gene>
    <name evidence="9" type="ORF">V8N49_21395</name>
</gene>
<evidence type="ECO:0000256" key="3">
    <source>
        <dbReference type="ARBA" id="ARBA00012027"/>
    </source>
</evidence>
<dbReference type="InterPro" id="IPR025202">
    <property type="entry name" value="PLD-like_dom"/>
</dbReference>
<dbReference type="EMBL" id="JBANEI010000022">
    <property type="protein sequence ID" value="MEI2684196.1"/>
    <property type="molecule type" value="Genomic_DNA"/>
</dbReference>
<comment type="caution">
    <text evidence="9">The sequence shown here is derived from an EMBL/GenBank/DDBJ whole genome shotgun (WGS) entry which is preliminary data.</text>
</comment>
<accession>A0ABU8DL07</accession>
<organism evidence="9 10">
    <name type="scientific">Erwinia aphidicola</name>
    <dbReference type="NCBI Taxonomy" id="68334"/>
    <lineage>
        <taxon>Bacteria</taxon>
        <taxon>Pseudomonadati</taxon>
        <taxon>Pseudomonadota</taxon>
        <taxon>Gammaproteobacteria</taxon>
        <taxon>Enterobacterales</taxon>
        <taxon>Erwiniaceae</taxon>
        <taxon>Erwinia</taxon>
    </lineage>
</organism>
<keyword evidence="10" id="KW-1185">Reference proteome</keyword>
<keyword evidence="5" id="KW-0442">Lipid degradation</keyword>
<evidence type="ECO:0000256" key="7">
    <source>
        <dbReference type="SAM" id="SignalP"/>
    </source>
</evidence>
<dbReference type="Pfam" id="PF13091">
    <property type="entry name" value="PLDc_2"/>
    <property type="match status" value="1"/>
</dbReference>
<dbReference type="EC" id="3.1.4.4" evidence="3"/>
<dbReference type="InterPro" id="IPR001736">
    <property type="entry name" value="PLipase_D/transphosphatidylase"/>
</dbReference>
<evidence type="ECO:0000313" key="10">
    <source>
        <dbReference type="Proteomes" id="UP001306592"/>
    </source>
</evidence>
<dbReference type="Proteomes" id="UP001306592">
    <property type="component" value="Unassembled WGS sequence"/>
</dbReference>
<name>A0ABU8DL07_ERWAP</name>
<evidence type="ECO:0000256" key="2">
    <source>
        <dbReference type="ARBA" id="ARBA00008664"/>
    </source>
</evidence>
<dbReference type="PANTHER" id="PTHR43856">
    <property type="entry name" value="CARDIOLIPIN HYDROLASE"/>
    <property type="match status" value="1"/>
</dbReference>
<comment type="similarity">
    <text evidence="2">Belongs to the phospholipase D family.</text>
</comment>
<dbReference type="Gene3D" id="3.30.870.10">
    <property type="entry name" value="Endonuclease Chain A"/>
    <property type="match status" value="1"/>
</dbReference>
<dbReference type="PANTHER" id="PTHR43856:SF1">
    <property type="entry name" value="MITOCHONDRIAL CARDIOLIPIN HYDROLASE"/>
    <property type="match status" value="1"/>
</dbReference>
<evidence type="ECO:0000256" key="4">
    <source>
        <dbReference type="ARBA" id="ARBA00022801"/>
    </source>
</evidence>
<evidence type="ECO:0000259" key="8">
    <source>
        <dbReference type="PROSITE" id="PS50035"/>
    </source>
</evidence>
<dbReference type="SUPFAM" id="SSF56024">
    <property type="entry name" value="Phospholipase D/nuclease"/>
    <property type="match status" value="1"/>
</dbReference>
<keyword evidence="6" id="KW-0443">Lipid metabolism</keyword>
<evidence type="ECO:0000256" key="5">
    <source>
        <dbReference type="ARBA" id="ARBA00022963"/>
    </source>
</evidence>
<feature type="signal peptide" evidence="7">
    <location>
        <begin position="1"/>
        <end position="26"/>
    </location>
</feature>
<keyword evidence="7" id="KW-0732">Signal</keyword>